<dbReference type="Proteomes" id="UP000728032">
    <property type="component" value="Unassembled WGS sequence"/>
</dbReference>
<keyword evidence="3" id="KW-0862">Zinc</keyword>
<evidence type="ECO:0000256" key="2">
    <source>
        <dbReference type="ARBA" id="ARBA00022771"/>
    </source>
</evidence>
<keyword evidence="2" id="KW-0863">Zinc-finger</keyword>
<protein>
    <recommendedName>
        <fullName evidence="4">CHHC U11-48K-type domain-containing protein</fullName>
    </recommendedName>
</protein>
<evidence type="ECO:0000256" key="1">
    <source>
        <dbReference type="ARBA" id="ARBA00022723"/>
    </source>
</evidence>
<organism evidence="5">
    <name type="scientific">Oppiella nova</name>
    <dbReference type="NCBI Taxonomy" id="334625"/>
    <lineage>
        <taxon>Eukaryota</taxon>
        <taxon>Metazoa</taxon>
        <taxon>Ecdysozoa</taxon>
        <taxon>Arthropoda</taxon>
        <taxon>Chelicerata</taxon>
        <taxon>Arachnida</taxon>
        <taxon>Acari</taxon>
        <taxon>Acariformes</taxon>
        <taxon>Sarcoptiformes</taxon>
        <taxon>Oribatida</taxon>
        <taxon>Brachypylina</taxon>
        <taxon>Oppioidea</taxon>
        <taxon>Oppiidae</taxon>
        <taxon>Oppiella</taxon>
    </lineage>
</organism>
<evidence type="ECO:0000259" key="4">
    <source>
        <dbReference type="PROSITE" id="PS51800"/>
    </source>
</evidence>
<evidence type="ECO:0000256" key="3">
    <source>
        <dbReference type="ARBA" id="ARBA00022833"/>
    </source>
</evidence>
<dbReference type="InterPro" id="IPR022776">
    <property type="entry name" value="TRM13/UPF0224_CHHC_Znf_dom"/>
</dbReference>
<name>A0A7R9QFF3_9ACAR</name>
<gene>
    <name evidence="5" type="ORF">ONB1V03_LOCUS4308</name>
</gene>
<dbReference type="EMBL" id="OC916286">
    <property type="protein sequence ID" value="CAD7643765.1"/>
    <property type="molecule type" value="Genomic_DNA"/>
</dbReference>
<reference evidence="5" key="1">
    <citation type="submission" date="2020-11" db="EMBL/GenBank/DDBJ databases">
        <authorList>
            <person name="Tran Van P."/>
        </authorList>
    </citation>
    <scope>NUCLEOTIDE SEQUENCE</scope>
</reference>
<dbReference type="GO" id="GO:0008270">
    <property type="term" value="F:zinc ion binding"/>
    <property type="evidence" value="ECO:0007669"/>
    <property type="project" value="UniProtKB-KW"/>
</dbReference>
<keyword evidence="6" id="KW-1185">Reference proteome</keyword>
<dbReference type="AlphaFoldDB" id="A0A7R9QFF3"/>
<evidence type="ECO:0000313" key="5">
    <source>
        <dbReference type="EMBL" id="CAD7643765.1"/>
    </source>
</evidence>
<sequence>MTSNQCKRLQQIQHLSAFGTECHKSVQSLLSELNWDEKQVLNCEPLVLCPYDSRHRMSCQSIGKHLEKCELKANGLTNEEIETLPPSSAFYYSESADISPVVIDKQIEDTILGEPIGDGFRGNRSRIELSSEQRLALYSHVIQTNRKTRDESTIDDKQSEQSLKSLTIDLFSDVREKLDTNPDKQKQEVVDRLEMIAMNRDMKRRQLIYFEYYYKKQFPKKIHRYFRSLESSLNDNESGFE</sequence>
<dbReference type="EMBL" id="CAJPVJ010001461">
    <property type="protein sequence ID" value="CAG2164759.1"/>
    <property type="molecule type" value="Genomic_DNA"/>
</dbReference>
<dbReference type="PROSITE" id="PS51800">
    <property type="entry name" value="ZF_CHHC_U11_48K"/>
    <property type="match status" value="1"/>
</dbReference>
<feature type="domain" description="CHHC U11-48K-type" evidence="4">
    <location>
        <begin position="46"/>
        <end position="73"/>
    </location>
</feature>
<evidence type="ECO:0000313" key="6">
    <source>
        <dbReference type="Proteomes" id="UP000728032"/>
    </source>
</evidence>
<dbReference type="Pfam" id="PF05253">
    <property type="entry name" value="zf-U11-48K"/>
    <property type="match status" value="1"/>
</dbReference>
<proteinExistence type="predicted"/>
<keyword evidence="1" id="KW-0479">Metal-binding</keyword>
<accession>A0A7R9QFF3</accession>
<dbReference type="OrthoDB" id="69229at2759"/>